<evidence type="ECO:0000313" key="4">
    <source>
        <dbReference type="Proteomes" id="UP001385951"/>
    </source>
</evidence>
<keyword evidence="4" id="KW-1185">Reference proteome</keyword>
<reference evidence="3 4" key="1">
    <citation type="submission" date="2022-09" db="EMBL/GenBank/DDBJ databases">
        <authorList>
            <person name="Palmer J.M."/>
        </authorList>
    </citation>
    <scope>NUCLEOTIDE SEQUENCE [LARGE SCALE GENOMIC DNA]</scope>
    <source>
        <strain evidence="3 4">DSM 7382</strain>
    </source>
</reference>
<evidence type="ECO:0000256" key="2">
    <source>
        <dbReference type="SAM" id="Phobius"/>
    </source>
</evidence>
<organism evidence="3 4">
    <name type="scientific">Cerrena zonata</name>
    <dbReference type="NCBI Taxonomy" id="2478898"/>
    <lineage>
        <taxon>Eukaryota</taxon>
        <taxon>Fungi</taxon>
        <taxon>Dikarya</taxon>
        <taxon>Basidiomycota</taxon>
        <taxon>Agaricomycotina</taxon>
        <taxon>Agaricomycetes</taxon>
        <taxon>Polyporales</taxon>
        <taxon>Cerrenaceae</taxon>
        <taxon>Cerrena</taxon>
    </lineage>
</organism>
<dbReference type="AlphaFoldDB" id="A0AAW0GJ15"/>
<proteinExistence type="predicted"/>
<protein>
    <submittedName>
        <fullName evidence="3">Uncharacterized protein</fullName>
    </submittedName>
</protein>
<feature type="transmembrane region" description="Helical" evidence="2">
    <location>
        <begin position="51"/>
        <end position="75"/>
    </location>
</feature>
<sequence>MRLPDIPIIPISLHLLARKNRIMAPMSSTYAETVQNIVSPLGDELSASEPIFALHLTTSITTSVMILILFTLLSLNYVGVEQLLSFGVKTIGRLIPRFWIAYASHEQEQEHVNGSGEPESSTCDPEEENNDTDQA</sequence>
<feature type="compositionally biased region" description="Acidic residues" evidence="1">
    <location>
        <begin position="124"/>
        <end position="135"/>
    </location>
</feature>
<keyword evidence="2" id="KW-1133">Transmembrane helix</keyword>
<keyword evidence="2" id="KW-0472">Membrane</keyword>
<dbReference type="Proteomes" id="UP001385951">
    <property type="component" value="Unassembled WGS sequence"/>
</dbReference>
<evidence type="ECO:0000256" key="1">
    <source>
        <dbReference type="SAM" id="MobiDB-lite"/>
    </source>
</evidence>
<keyword evidence="2" id="KW-0812">Transmembrane</keyword>
<feature type="region of interest" description="Disordered" evidence="1">
    <location>
        <begin position="109"/>
        <end position="135"/>
    </location>
</feature>
<accession>A0AAW0GJ15</accession>
<dbReference type="EMBL" id="JASBNA010000007">
    <property type="protein sequence ID" value="KAK7689877.1"/>
    <property type="molecule type" value="Genomic_DNA"/>
</dbReference>
<evidence type="ECO:0000313" key="3">
    <source>
        <dbReference type="EMBL" id="KAK7689877.1"/>
    </source>
</evidence>
<gene>
    <name evidence="3" type="ORF">QCA50_006516</name>
</gene>
<name>A0AAW0GJ15_9APHY</name>
<comment type="caution">
    <text evidence="3">The sequence shown here is derived from an EMBL/GenBank/DDBJ whole genome shotgun (WGS) entry which is preliminary data.</text>
</comment>